<gene>
    <name evidence="3" type="ORF">CEY00_Acc09518</name>
</gene>
<dbReference type="FunCoup" id="A0A2R6RAN0">
    <property type="interactions" value="58"/>
</dbReference>
<keyword evidence="4" id="KW-1185">Reference proteome</keyword>
<dbReference type="Proteomes" id="UP000241394">
    <property type="component" value="Chromosome LG8"/>
</dbReference>
<dbReference type="Pfam" id="PF00657">
    <property type="entry name" value="Lipase_GDSL"/>
    <property type="match status" value="1"/>
</dbReference>
<dbReference type="GO" id="GO:0016788">
    <property type="term" value="F:hydrolase activity, acting on ester bonds"/>
    <property type="evidence" value="ECO:0007669"/>
    <property type="project" value="InterPro"/>
</dbReference>
<dbReference type="InterPro" id="IPR050592">
    <property type="entry name" value="GDSL_lipolytic_enzyme"/>
</dbReference>
<comment type="caution">
    <text evidence="3">The sequence shown here is derived from an EMBL/GenBank/DDBJ whole genome shotgun (WGS) entry which is preliminary data.</text>
</comment>
<dbReference type="InParanoid" id="A0A2R6RAN0"/>
<dbReference type="SUPFAM" id="SSF52266">
    <property type="entry name" value="SGNH hydrolase"/>
    <property type="match status" value="1"/>
</dbReference>
<feature type="signal peptide" evidence="2">
    <location>
        <begin position="1"/>
        <end position="25"/>
    </location>
</feature>
<evidence type="ECO:0000313" key="4">
    <source>
        <dbReference type="Proteomes" id="UP000241394"/>
    </source>
</evidence>
<name>A0A2R6RAN0_ACTCC</name>
<dbReference type="STRING" id="1590841.A0A2R6RAN0"/>
<dbReference type="CDD" id="cd01837">
    <property type="entry name" value="SGNH_plant_lipase_like"/>
    <property type="match status" value="1"/>
</dbReference>
<accession>A0A2R6RAN0</accession>
<dbReference type="Gramene" id="PSS24603">
    <property type="protein sequence ID" value="PSS24603"/>
    <property type="gene ID" value="CEY00_Acc09518"/>
</dbReference>
<comment type="similarity">
    <text evidence="1">Belongs to the 'GDSL' lipolytic enzyme family.</text>
</comment>
<feature type="chain" id="PRO_5015320711" evidence="2">
    <location>
        <begin position="26"/>
        <end position="370"/>
    </location>
</feature>
<evidence type="ECO:0000256" key="1">
    <source>
        <dbReference type="ARBA" id="ARBA00008668"/>
    </source>
</evidence>
<dbReference type="OrthoDB" id="1600564at2759"/>
<reference evidence="4" key="2">
    <citation type="journal article" date="2018" name="BMC Genomics">
        <title>A manually annotated Actinidia chinensis var. chinensis (kiwifruit) genome highlights the challenges associated with draft genomes and gene prediction in plants.</title>
        <authorList>
            <person name="Pilkington S.M."/>
            <person name="Crowhurst R."/>
            <person name="Hilario E."/>
            <person name="Nardozza S."/>
            <person name="Fraser L."/>
            <person name="Peng Y."/>
            <person name="Gunaseelan K."/>
            <person name="Simpson R."/>
            <person name="Tahir J."/>
            <person name="Deroles S.C."/>
            <person name="Templeton K."/>
            <person name="Luo Z."/>
            <person name="Davy M."/>
            <person name="Cheng C."/>
            <person name="McNeilage M."/>
            <person name="Scaglione D."/>
            <person name="Liu Y."/>
            <person name="Zhang Q."/>
            <person name="Datson P."/>
            <person name="De Silva N."/>
            <person name="Gardiner S.E."/>
            <person name="Bassett H."/>
            <person name="Chagne D."/>
            <person name="McCallum J."/>
            <person name="Dzierzon H."/>
            <person name="Deng C."/>
            <person name="Wang Y.Y."/>
            <person name="Barron L."/>
            <person name="Manako K."/>
            <person name="Bowen J."/>
            <person name="Foster T.M."/>
            <person name="Erridge Z.A."/>
            <person name="Tiffin H."/>
            <person name="Waite C.N."/>
            <person name="Davies K.M."/>
            <person name="Grierson E.P."/>
            <person name="Laing W.A."/>
            <person name="Kirk R."/>
            <person name="Chen X."/>
            <person name="Wood M."/>
            <person name="Montefiori M."/>
            <person name="Brummell D.A."/>
            <person name="Schwinn K.E."/>
            <person name="Catanach A."/>
            <person name="Fullerton C."/>
            <person name="Li D."/>
            <person name="Meiyalaghan S."/>
            <person name="Nieuwenhuizen N."/>
            <person name="Read N."/>
            <person name="Prakash R."/>
            <person name="Hunter D."/>
            <person name="Zhang H."/>
            <person name="McKenzie M."/>
            <person name="Knabel M."/>
            <person name="Harris A."/>
            <person name="Allan A.C."/>
            <person name="Gleave A."/>
            <person name="Chen A."/>
            <person name="Janssen B.J."/>
            <person name="Plunkett B."/>
            <person name="Ampomah-Dwamena C."/>
            <person name="Voogd C."/>
            <person name="Leif D."/>
            <person name="Lafferty D."/>
            <person name="Souleyre E.J.F."/>
            <person name="Varkonyi-Gasic E."/>
            <person name="Gambi F."/>
            <person name="Hanley J."/>
            <person name="Yao J.L."/>
            <person name="Cheung J."/>
            <person name="David K.M."/>
            <person name="Warren B."/>
            <person name="Marsh K."/>
            <person name="Snowden K.C."/>
            <person name="Lin-Wang K."/>
            <person name="Brian L."/>
            <person name="Martinez-Sanchez M."/>
            <person name="Wang M."/>
            <person name="Ileperuma N."/>
            <person name="Macnee N."/>
            <person name="Campin R."/>
            <person name="McAtee P."/>
            <person name="Drummond R.S.M."/>
            <person name="Espley R.V."/>
            <person name="Ireland H.S."/>
            <person name="Wu R."/>
            <person name="Atkinson R.G."/>
            <person name="Karunairetnam S."/>
            <person name="Bulley S."/>
            <person name="Chunkath S."/>
            <person name="Hanley Z."/>
            <person name="Storey R."/>
            <person name="Thrimawithana A.H."/>
            <person name="Thomson S."/>
            <person name="David C."/>
            <person name="Testolin R."/>
            <person name="Huang H."/>
            <person name="Hellens R.P."/>
            <person name="Schaffer R.J."/>
        </authorList>
    </citation>
    <scope>NUCLEOTIDE SEQUENCE [LARGE SCALE GENOMIC DNA]</scope>
    <source>
        <strain evidence="4">cv. Red5</strain>
    </source>
</reference>
<evidence type="ECO:0000313" key="3">
    <source>
        <dbReference type="EMBL" id="PSS24603.1"/>
    </source>
</evidence>
<dbReference type="InterPro" id="IPR036514">
    <property type="entry name" value="SGNH_hydro_sf"/>
</dbReference>
<dbReference type="FunFam" id="3.40.50.1110:FF:000003">
    <property type="entry name" value="GDSL esterase/lipase APG"/>
    <property type="match status" value="1"/>
</dbReference>
<dbReference type="InterPro" id="IPR001087">
    <property type="entry name" value="GDSL"/>
</dbReference>
<dbReference type="EMBL" id="NKQK01000008">
    <property type="protein sequence ID" value="PSS24603.1"/>
    <property type="molecule type" value="Genomic_DNA"/>
</dbReference>
<dbReference type="AlphaFoldDB" id="A0A2R6RAN0"/>
<dbReference type="OMA" id="RIAYMDI"/>
<dbReference type="PANTHER" id="PTHR45642:SF3">
    <property type="entry name" value="OS09G0540400 PROTEIN"/>
    <property type="match status" value="1"/>
</dbReference>
<sequence>MSSSHKHYFLLLFLCVLIMISIAHAQDHPVAKQRPFNNSVPAFFAFGDSTADPGNNNNITTIFKSNFSPYGRDFPNQVPTGRFTNGRLPNDFIASYVGIKENVPPYMDPTLRFEELMTGVSFASAGSGFDPLTPKMSNVISLSRQLECFQEYRKRMEVVIGKEKTVNLIKKSLYLVSAGTNDFVVNYFNMPIRSKFYRLPDYMDFLMNNIQQFLQDLMDQGARRIGVVGLPPMGCLPIVITLNSDKAVQQRSCIDFYSSVARQHNAMLQTILKSMQDNSLPESGVRIVYVDVYGPLSDMISHSYNFNFDEVSNGCCGTGLMEASFLCNSRSRVCSDASKYVFWDSIHPTDKAYDLLFEALRSDIDLLIED</sequence>
<dbReference type="PANTHER" id="PTHR45642">
    <property type="entry name" value="GDSL ESTERASE/LIPASE EXL3"/>
    <property type="match status" value="1"/>
</dbReference>
<protein>
    <submittedName>
        <fullName evidence="3">GDSL esterase/lipase</fullName>
    </submittedName>
</protein>
<dbReference type="InterPro" id="IPR035669">
    <property type="entry name" value="SGNH_plant_lipase-like"/>
</dbReference>
<evidence type="ECO:0000256" key="2">
    <source>
        <dbReference type="SAM" id="SignalP"/>
    </source>
</evidence>
<reference evidence="3 4" key="1">
    <citation type="submission" date="2017-07" db="EMBL/GenBank/DDBJ databases">
        <title>An improved, manually edited Actinidia chinensis var. chinensis (kiwifruit) genome highlights the challenges associated with draft genomes and gene prediction in plants.</title>
        <authorList>
            <person name="Pilkington S."/>
            <person name="Crowhurst R."/>
            <person name="Hilario E."/>
            <person name="Nardozza S."/>
            <person name="Fraser L."/>
            <person name="Peng Y."/>
            <person name="Gunaseelan K."/>
            <person name="Simpson R."/>
            <person name="Tahir J."/>
            <person name="Deroles S."/>
            <person name="Templeton K."/>
            <person name="Luo Z."/>
            <person name="Davy M."/>
            <person name="Cheng C."/>
            <person name="Mcneilage M."/>
            <person name="Scaglione D."/>
            <person name="Liu Y."/>
            <person name="Zhang Q."/>
            <person name="Datson P."/>
            <person name="De Silva N."/>
            <person name="Gardiner S."/>
            <person name="Bassett H."/>
            <person name="Chagne D."/>
            <person name="Mccallum J."/>
            <person name="Dzierzon H."/>
            <person name="Deng C."/>
            <person name="Wang Y.-Y."/>
            <person name="Barron N."/>
            <person name="Manako K."/>
            <person name="Bowen J."/>
            <person name="Foster T."/>
            <person name="Erridge Z."/>
            <person name="Tiffin H."/>
            <person name="Waite C."/>
            <person name="Davies K."/>
            <person name="Grierson E."/>
            <person name="Laing W."/>
            <person name="Kirk R."/>
            <person name="Chen X."/>
            <person name="Wood M."/>
            <person name="Montefiori M."/>
            <person name="Brummell D."/>
            <person name="Schwinn K."/>
            <person name="Catanach A."/>
            <person name="Fullerton C."/>
            <person name="Li D."/>
            <person name="Meiyalaghan S."/>
            <person name="Nieuwenhuizen N."/>
            <person name="Read N."/>
            <person name="Prakash R."/>
            <person name="Hunter D."/>
            <person name="Zhang H."/>
            <person name="Mckenzie M."/>
            <person name="Knabel M."/>
            <person name="Harris A."/>
            <person name="Allan A."/>
            <person name="Chen A."/>
            <person name="Janssen B."/>
            <person name="Plunkett B."/>
            <person name="Dwamena C."/>
            <person name="Voogd C."/>
            <person name="Leif D."/>
            <person name="Lafferty D."/>
            <person name="Souleyre E."/>
            <person name="Varkonyi-Gasic E."/>
            <person name="Gambi F."/>
            <person name="Hanley J."/>
            <person name="Yao J.-L."/>
            <person name="Cheung J."/>
            <person name="David K."/>
            <person name="Warren B."/>
            <person name="Marsh K."/>
            <person name="Snowden K."/>
            <person name="Lin-Wang K."/>
            <person name="Brian L."/>
            <person name="Martinez-Sanchez M."/>
            <person name="Wang M."/>
            <person name="Ileperuma N."/>
            <person name="Macnee N."/>
            <person name="Campin R."/>
            <person name="Mcatee P."/>
            <person name="Drummond R."/>
            <person name="Espley R."/>
            <person name="Ireland H."/>
            <person name="Wu R."/>
            <person name="Atkinson R."/>
            <person name="Karunairetnam S."/>
            <person name="Bulley S."/>
            <person name="Chunkath S."/>
            <person name="Hanley Z."/>
            <person name="Storey R."/>
            <person name="Thrimawithana A."/>
            <person name="Thomson S."/>
            <person name="David C."/>
            <person name="Testolin R."/>
        </authorList>
    </citation>
    <scope>NUCLEOTIDE SEQUENCE [LARGE SCALE GENOMIC DNA]</scope>
    <source>
        <strain evidence="4">cv. Red5</strain>
        <tissue evidence="3">Young leaf</tissue>
    </source>
</reference>
<organism evidence="3 4">
    <name type="scientific">Actinidia chinensis var. chinensis</name>
    <name type="common">Chinese soft-hair kiwi</name>
    <dbReference type="NCBI Taxonomy" id="1590841"/>
    <lineage>
        <taxon>Eukaryota</taxon>
        <taxon>Viridiplantae</taxon>
        <taxon>Streptophyta</taxon>
        <taxon>Embryophyta</taxon>
        <taxon>Tracheophyta</taxon>
        <taxon>Spermatophyta</taxon>
        <taxon>Magnoliopsida</taxon>
        <taxon>eudicotyledons</taxon>
        <taxon>Gunneridae</taxon>
        <taxon>Pentapetalae</taxon>
        <taxon>asterids</taxon>
        <taxon>Ericales</taxon>
        <taxon>Actinidiaceae</taxon>
        <taxon>Actinidia</taxon>
    </lineage>
</organism>
<keyword evidence="2" id="KW-0732">Signal</keyword>
<dbReference type="Gene3D" id="3.40.50.1110">
    <property type="entry name" value="SGNH hydrolase"/>
    <property type="match status" value="1"/>
</dbReference>
<proteinExistence type="inferred from homology"/>